<protein>
    <submittedName>
        <fullName evidence="2">Thiamine pyrophosphate-binding protein</fullName>
    </submittedName>
</protein>
<evidence type="ECO:0000313" key="3">
    <source>
        <dbReference type="Proteomes" id="UP001384579"/>
    </source>
</evidence>
<feature type="domain" description="Thiamine pyrophosphate enzyme N-terminal TPP-binding" evidence="1">
    <location>
        <begin position="13"/>
        <end position="48"/>
    </location>
</feature>
<proteinExistence type="predicted"/>
<dbReference type="Pfam" id="PF02776">
    <property type="entry name" value="TPP_enzyme_N"/>
    <property type="match status" value="1"/>
</dbReference>
<comment type="caution">
    <text evidence="2">The sequence shown here is derived from an EMBL/GenBank/DDBJ whole genome shotgun (WGS) entry which is preliminary data.</text>
</comment>
<organism evidence="2 3">
    <name type="scientific">Microcoleus anatoxicus PTRS2</name>
    <dbReference type="NCBI Taxonomy" id="2705321"/>
    <lineage>
        <taxon>Bacteria</taxon>
        <taxon>Bacillati</taxon>
        <taxon>Cyanobacteriota</taxon>
        <taxon>Cyanophyceae</taxon>
        <taxon>Oscillatoriophycideae</taxon>
        <taxon>Oscillatoriales</taxon>
        <taxon>Microcoleaceae</taxon>
        <taxon>Microcoleus</taxon>
        <taxon>Microcoleus anatoxicus</taxon>
    </lineage>
</organism>
<dbReference type="SUPFAM" id="SSF52518">
    <property type="entry name" value="Thiamin diphosphate-binding fold (THDP-binding)"/>
    <property type="match status" value="1"/>
</dbReference>
<dbReference type="CDD" id="cd07035">
    <property type="entry name" value="TPP_PYR_POX_like"/>
    <property type="match status" value="1"/>
</dbReference>
<sequence>MQLKTKVAVKRATGAFALIDSLRRHGVKHIFGYPGGAILPIYDELYRAEAEGGI</sequence>
<reference evidence="2 3" key="1">
    <citation type="journal article" date="2020" name="Harmful Algae">
        <title>Molecular and morphological characterization of a novel dihydroanatoxin-a producing Microcoleus species (cyanobacteria) from the Russian River, California, USA.</title>
        <authorList>
            <person name="Conklin K.Y."/>
            <person name="Stancheva R."/>
            <person name="Otten T.G."/>
            <person name="Fadness R."/>
            <person name="Boyer G.L."/>
            <person name="Read B."/>
            <person name="Zhang X."/>
            <person name="Sheath R.G."/>
        </authorList>
    </citation>
    <scope>NUCLEOTIDE SEQUENCE [LARGE SCALE GENOMIC DNA]</scope>
    <source>
        <strain evidence="2 3">PTRS2</strain>
    </source>
</reference>
<dbReference type="Proteomes" id="UP001384579">
    <property type="component" value="Unassembled WGS sequence"/>
</dbReference>
<dbReference type="EMBL" id="JBBLXS010000665">
    <property type="protein sequence ID" value="MEK0188563.1"/>
    <property type="molecule type" value="Genomic_DNA"/>
</dbReference>
<feature type="non-terminal residue" evidence="2">
    <location>
        <position position="54"/>
    </location>
</feature>
<dbReference type="Gene3D" id="3.40.50.970">
    <property type="match status" value="1"/>
</dbReference>
<name>A0ABU8YW54_9CYAN</name>
<dbReference type="RefSeq" id="WP_340542148.1">
    <property type="nucleotide sequence ID" value="NZ_JBBLXS010000665.1"/>
</dbReference>
<evidence type="ECO:0000313" key="2">
    <source>
        <dbReference type="EMBL" id="MEK0188563.1"/>
    </source>
</evidence>
<dbReference type="InterPro" id="IPR029061">
    <property type="entry name" value="THDP-binding"/>
</dbReference>
<dbReference type="InterPro" id="IPR012001">
    <property type="entry name" value="Thiamin_PyroP_enz_TPP-bd_dom"/>
</dbReference>
<gene>
    <name evidence="2" type="ORF">WMG39_27510</name>
</gene>
<evidence type="ECO:0000259" key="1">
    <source>
        <dbReference type="Pfam" id="PF02776"/>
    </source>
</evidence>
<accession>A0ABU8YW54</accession>
<keyword evidence="3" id="KW-1185">Reference proteome</keyword>